<dbReference type="GO" id="GO:0016787">
    <property type="term" value="F:hydrolase activity"/>
    <property type="evidence" value="ECO:0007669"/>
    <property type="project" value="UniProtKB-KW"/>
</dbReference>
<evidence type="ECO:0000313" key="4">
    <source>
        <dbReference type="EMBL" id="KAA0163304.1"/>
    </source>
</evidence>
<dbReference type="InterPro" id="IPR050266">
    <property type="entry name" value="AB_hydrolase_sf"/>
</dbReference>
<evidence type="ECO:0000256" key="1">
    <source>
        <dbReference type="ARBA" id="ARBA00008645"/>
    </source>
</evidence>
<dbReference type="InterPro" id="IPR000073">
    <property type="entry name" value="AB_hydrolase_1"/>
</dbReference>
<protein>
    <recommendedName>
        <fullName evidence="3">AB hydrolase-1 domain-containing protein</fullName>
    </recommendedName>
</protein>
<dbReference type="EMBL" id="VLTL01000068">
    <property type="protein sequence ID" value="KAA0163304.1"/>
    <property type="molecule type" value="Genomic_DNA"/>
</dbReference>
<dbReference type="PANTHER" id="PTHR43798:SF14">
    <property type="entry name" value="SERINE HYDROLASE-LIKE PROTEIN DDB_G0286239"/>
    <property type="match status" value="1"/>
</dbReference>
<feature type="domain" description="AB hydrolase-1" evidence="3">
    <location>
        <begin position="58"/>
        <end position="356"/>
    </location>
</feature>
<comment type="caution">
    <text evidence="4">The sequence shown here is derived from an EMBL/GenBank/DDBJ whole genome shotgun (WGS) entry which is preliminary data.</text>
</comment>
<name>A0A5A8DFB2_CAFRO</name>
<evidence type="ECO:0000259" key="3">
    <source>
        <dbReference type="Pfam" id="PF00561"/>
    </source>
</evidence>
<dbReference type="Pfam" id="PF00561">
    <property type="entry name" value="Abhydrolase_1"/>
    <property type="match status" value="1"/>
</dbReference>
<accession>A0A5A8DFB2</accession>
<proteinExistence type="inferred from homology"/>
<evidence type="ECO:0000313" key="5">
    <source>
        <dbReference type="Proteomes" id="UP000324907"/>
    </source>
</evidence>
<sequence length="387" mass="39118">MKLGKNVPRSALPATLSVGQTQSLDGMASPAEDVRVCLPNGLVLEGLAWGPVGSKCRVLALHGWLDNCATWHLVAPALAAGGARVVALDFAGHGRSAHRSADASYLGLSYAEDTAAAIVALGWGGASFGAGRAGSGEPEQLAAAEGASSATAEQARLVILGHSMGAGVGALVAGSVPEGTVAGLVMVESVGFMSEEAAGLPVRMRRALVDAAARAVASADASRAGPRRGGRVYKSLQEAAEARQANARAIGGQRISAEAALALATRGVVRASGRDGDGGAADAGVTFAHDRRAQLPSPLYLTESQVQAFFAATRCPVLVLRAKDGLAFPEERVASRMAAFAGDARQQLVPGHHHMHADPDTAKAVTDAVLGFLADHAGLSAPPAAST</sequence>
<dbReference type="PANTHER" id="PTHR43798">
    <property type="entry name" value="MONOACYLGLYCEROL LIPASE"/>
    <property type="match status" value="1"/>
</dbReference>
<comment type="similarity">
    <text evidence="1">Belongs to the AB hydrolase superfamily.</text>
</comment>
<evidence type="ECO:0000256" key="2">
    <source>
        <dbReference type="ARBA" id="ARBA00022801"/>
    </source>
</evidence>
<dbReference type="GO" id="GO:0016020">
    <property type="term" value="C:membrane"/>
    <property type="evidence" value="ECO:0007669"/>
    <property type="project" value="TreeGrafter"/>
</dbReference>
<organism evidence="4 5">
    <name type="scientific">Cafeteria roenbergensis</name>
    <name type="common">Marine flagellate</name>
    <dbReference type="NCBI Taxonomy" id="33653"/>
    <lineage>
        <taxon>Eukaryota</taxon>
        <taxon>Sar</taxon>
        <taxon>Stramenopiles</taxon>
        <taxon>Bigyra</taxon>
        <taxon>Opalozoa</taxon>
        <taxon>Bicosoecida</taxon>
        <taxon>Cafeteriaceae</taxon>
        <taxon>Cafeteria</taxon>
    </lineage>
</organism>
<reference evidence="4 5" key="1">
    <citation type="submission" date="2019-07" db="EMBL/GenBank/DDBJ databases">
        <title>Genomes of Cafeteria roenbergensis.</title>
        <authorList>
            <person name="Fischer M.G."/>
            <person name="Hackl T."/>
            <person name="Roman M."/>
        </authorList>
    </citation>
    <scope>NUCLEOTIDE SEQUENCE [LARGE SCALE GENOMIC DNA]</scope>
    <source>
        <strain evidence="4 5">RCC970-E3</strain>
    </source>
</reference>
<gene>
    <name evidence="4" type="ORF">FNF28_04292</name>
</gene>
<dbReference type="Gene3D" id="3.40.50.1820">
    <property type="entry name" value="alpha/beta hydrolase"/>
    <property type="match status" value="1"/>
</dbReference>
<keyword evidence="2" id="KW-0378">Hydrolase</keyword>
<dbReference type="Proteomes" id="UP000324907">
    <property type="component" value="Unassembled WGS sequence"/>
</dbReference>
<dbReference type="InterPro" id="IPR029058">
    <property type="entry name" value="AB_hydrolase_fold"/>
</dbReference>
<dbReference type="SUPFAM" id="SSF53474">
    <property type="entry name" value="alpha/beta-Hydrolases"/>
    <property type="match status" value="1"/>
</dbReference>
<dbReference type="AlphaFoldDB" id="A0A5A8DFB2"/>